<dbReference type="InterPro" id="IPR021323">
    <property type="entry name" value="DUF2927"/>
</dbReference>
<evidence type="ECO:0000313" key="3">
    <source>
        <dbReference type="Proteomes" id="UP000193200"/>
    </source>
</evidence>
<dbReference type="InParanoid" id="A0A1Y5RW35"/>
<keyword evidence="1" id="KW-0732">Signal</keyword>
<organism evidence="2 3">
    <name type="scientific">Oceanibacterium hippocampi</name>
    <dbReference type="NCBI Taxonomy" id="745714"/>
    <lineage>
        <taxon>Bacteria</taxon>
        <taxon>Pseudomonadati</taxon>
        <taxon>Pseudomonadota</taxon>
        <taxon>Alphaproteobacteria</taxon>
        <taxon>Sneathiellales</taxon>
        <taxon>Sneathiellaceae</taxon>
        <taxon>Oceanibacterium</taxon>
    </lineage>
</organism>
<dbReference type="SUPFAM" id="SSF55486">
    <property type="entry name" value="Metalloproteases ('zincins'), catalytic domain"/>
    <property type="match status" value="1"/>
</dbReference>
<evidence type="ECO:0000256" key="1">
    <source>
        <dbReference type="SAM" id="SignalP"/>
    </source>
</evidence>
<name>A0A1Y5RW35_9PROT</name>
<feature type="signal peptide" evidence="1">
    <location>
        <begin position="1"/>
        <end position="25"/>
    </location>
</feature>
<dbReference type="Proteomes" id="UP000193200">
    <property type="component" value="Unassembled WGS sequence"/>
</dbReference>
<feature type="chain" id="PRO_5013277776" evidence="1">
    <location>
        <begin position="26"/>
        <end position="233"/>
    </location>
</feature>
<reference evidence="2 3" key="1">
    <citation type="submission" date="2017-03" db="EMBL/GenBank/DDBJ databases">
        <authorList>
            <person name="Afonso C.L."/>
            <person name="Miller P.J."/>
            <person name="Scott M.A."/>
            <person name="Spackman E."/>
            <person name="Goraichik I."/>
            <person name="Dimitrov K.M."/>
            <person name="Suarez D.L."/>
            <person name="Swayne D.E."/>
        </authorList>
    </citation>
    <scope>NUCLEOTIDE SEQUENCE [LARGE SCALE GENOMIC DNA]</scope>
    <source>
        <strain evidence="2 3">CECT 7691</strain>
    </source>
</reference>
<dbReference type="Pfam" id="PF11150">
    <property type="entry name" value="DUF2927"/>
    <property type="match status" value="1"/>
</dbReference>
<sequence length="233" mass="25380">MPARWLVVALGLLLLPAFTAGPAPAPLPSGRMALVFFDSLALMRGEGQDASVPGLVRRFEGPVVIRLRGSASARTRAEVARIAARLSDWTGRRFRLVDEIPYRTRHIDITVHDDARVGARHGDEGAVCFTRTWGRQGHLFRAAIDIGADYADCLAHEMMHAVGFDNHWAGRDAGADCPSVLAHRHTDARTSDFSAFDEMAIRLLYSAELSPGMVRAEALAIARRALMPGRSAS</sequence>
<gene>
    <name evidence="2" type="ORF">OCH7691_00836</name>
</gene>
<proteinExistence type="predicted"/>
<evidence type="ECO:0000313" key="2">
    <source>
        <dbReference type="EMBL" id="SLN26629.1"/>
    </source>
</evidence>
<dbReference type="OrthoDB" id="3295600at2"/>
<dbReference type="AlphaFoldDB" id="A0A1Y5RW35"/>
<dbReference type="EMBL" id="FWFR01000001">
    <property type="protein sequence ID" value="SLN26629.1"/>
    <property type="molecule type" value="Genomic_DNA"/>
</dbReference>
<protein>
    <submittedName>
        <fullName evidence="2">Uncharacterized protein</fullName>
    </submittedName>
</protein>
<keyword evidence="3" id="KW-1185">Reference proteome</keyword>
<dbReference type="RefSeq" id="WP_085882129.1">
    <property type="nucleotide sequence ID" value="NZ_FWFR01000001.1"/>
</dbReference>
<accession>A0A1Y5RW35</accession>